<dbReference type="PANTHER" id="PTHR34861">
    <property type="match status" value="1"/>
</dbReference>
<sequence>MCGPALISEATRNKIAAYCAEFREVTRSPFGPDDEIGMINLITPEASREVLSRADGGSVIDLSVDYFVGMPSWTKAGDPNFQQWMTHTPAGTVLDDITGVGREQNELVSYSGDAISMYTHCGTHIDTLNHFGYNGKIWNGFSAEEHISSRHWTKCGAEKIPPIIARGVLFDIAALYDTDILPDNHGIGADDLREAMRRQNVEFRPGDVALIRTGRMRAWPAIDAYIDNSPGLNLEGAEFLARMGASVIGGDTLALEQMPGADEENWQVVHTYLLGEAGVPIMEVVDCEQISAERLYEFAFVAAAMKLRGATGAPMRPLAMPLRP</sequence>
<organism evidence="1 2">
    <name type="scientific">Nonomuraea wenchangensis</name>
    <dbReference type="NCBI Taxonomy" id="568860"/>
    <lineage>
        <taxon>Bacteria</taxon>
        <taxon>Bacillati</taxon>
        <taxon>Actinomycetota</taxon>
        <taxon>Actinomycetes</taxon>
        <taxon>Streptosporangiales</taxon>
        <taxon>Streptosporangiaceae</taxon>
        <taxon>Nonomuraea</taxon>
    </lineage>
</organism>
<dbReference type="GO" id="GO:0019441">
    <property type="term" value="P:L-tryptophan catabolic process to kynurenine"/>
    <property type="evidence" value="ECO:0007669"/>
    <property type="project" value="InterPro"/>
</dbReference>
<dbReference type="AlphaFoldDB" id="A0A1I0LBA1"/>
<dbReference type="SUPFAM" id="SSF102198">
    <property type="entry name" value="Putative cyclase"/>
    <property type="match status" value="1"/>
</dbReference>
<dbReference type="Gene3D" id="3.50.30.50">
    <property type="entry name" value="Putative cyclase"/>
    <property type="match status" value="1"/>
</dbReference>
<keyword evidence="2" id="KW-1185">Reference proteome</keyword>
<dbReference type="Proteomes" id="UP000199361">
    <property type="component" value="Unassembled WGS sequence"/>
</dbReference>
<proteinExistence type="predicted"/>
<dbReference type="RefSeq" id="WP_091089491.1">
    <property type="nucleotide sequence ID" value="NZ_FOHX01000013.1"/>
</dbReference>
<dbReference type="InterPro" id="IPR007325">
    <property type="entry name" value="KFase/CYL"/>
</dbReference>
<dbReference type="PANTHER" id="PTHR34861:SF10">
    <property type="entry name" value="CYCLASE"/>
    <property type="match status" value="1"/>
</dbReference>
<dbReference type="GO" id="GO:0004061">
    <property type="term" value="F:arylformamidase activity"/>
    <property type="evidence" value="ECO:0007669"/>
    <property type="project" value="InterPro"/>
</dbReference>
<dbReference type="Pfam" id="PF04199">
    <property type="entry name" value="Cyclase"/>
    <property type="match status" value="1"/>
</dbReference>
<accession>A0A1I0LBA1</accession>
<dbReference type="EMBL" id="FOHX01000013">
    <property type="protein sequence ID" value="SEU36493.1"/>
    <property type="molecule type" value="Genomic_DNA"/>
</dbReference>
<dbReference type="InterPro" id="IPR037175">
    <property type="entry name" value="KFase_sf"/>
</dbReference>
<evidence type="ECO:0000313" key="1">
    <source>
        <dbReference type="EMBL" id="SEU36493.1"/>
    </source>
</evidence>
<protein>
    <submittedName>
        <fullName evidence="1">Kynurenine formamidase</fullName>
    </submittedName>
</protein>
<reference evidence="1 2" key="1">
    <citation type="submission" date="2016-10" db="EMBL/GenBank/DDBJ databases">
        <authorList>
            <person name="de Groot N.N."/>
        </authorList>
    </citation>
    <scope>NUCLEOTIDE SEQUENCE [LARGE SCALE GENOMIC DNA]</scope>
    <source>
        <strain evidence="1 2">CGMCC 4.5598</strain>
    </source>
</reference>
<dbReference type="STRING" id="568860.SAMN05421811_113234"/>
<gene>
    <name evidence="1" type="ORF">SAMN05421811_113234</name>
</gene>
<evidence type="ECO:0000313" key="2">
    <source>
        <dbReference type="Proteomes" id="UP000199361"/>
    </source>
</evidence>
<name>A0A1I0LBA1_9ACTN</name>
<dbReference type="OrthoDB" id="7067800at2"/>